<organism evidence="1 2">
    <name type="scientific">Corchorus capsularis</name>
    <name type="common">Jute</name>
    <dbReference type="NCBI Taxonomy" id="210143"/>
    <lineage>
        <taxon>Eukaryota</taxon>
        <taxon>Viridiplantae</taxon>
        <taxon>Streptophyta</taxon>
        <taxon>Embryophyta</taxon>
        <taxon>Tracheophyta</taxon>
        <taxon>Spermatophyta</taxon>
        <taxon>Magnoliopsida</taxon>
        <taxon>eudicotyledons</taxon>
        <taxon>Gunneridae</taxon>
        <taxon>Pentapetalae</taxon>
        <taxon>rosids</taxon>
        <taxon>malvids</taxon>
        <taxon>Malvales</taxon>
        <taxon>Malvaceae</taxon>
        <taxon>Grewioideae</taxon>
        <taxon>Apeibeae</taxon>
        <taxon>Corchorus</taxon>
    </lineage>
</organism>
<name>A0A1R3IR64_COCAP</name>
<reference evidence="1 2" key="1">
    <citation type="submission" date="2013-09" db="EMBL/GenBank/DDBJ databases">
        <title>Corchorus capsularis genome sequencing.</title>
        <authorList>
            <person name="Alam M."/>
            <person name="Haque M.S."/>
            <person name="Islam M.S."/>
            <person name="Emdad E.M."/>
            <person name="Islam M.M."/>
            <person name="Ahmed B."/>
            <person name="Halim A."/>
            <person name="Hossen Q.M.M."/>
            <person name="Hossain M.Z."/>
            <person name="Ahmed R."/>
            <person name="Khan M.M."/>
            <person name="Islam R."/>
            <person name="Rashid M.M."/>
            <person name="Khan S.A."/>
            <person name="Rahman M.S."/>
            <person name="Alam M."/>
        </authorList>
    </citation>
    <scope>NUCLEOTIDE SEQUENCE [LARGE SCALE GENOMIC DNA]</scope>
    <source>
        <strain evidence="2">cv. CVL-1</strain>
        <tissue evidence="1">Whole seedling</tissue>
    </source>
</reference>
<comment type="caution">
    <text evidence="1">The sequence shown here is derived from an EMBL/GenBank/DDBJ whole genome shotgun (WGS) entry which is preliminary data.</text>
</comment>
<dbReference type="AlphaFoldDB" id="A0A1R3IR64"/>
<gene>
    <name evidence="1" type="ORF">CCACVL1_10442</name>
</gene>
<sequence length="53" mass="6042">MGDSEKQIKEVKRSESLFRHGWKAIGLCKKGWYVVRMKVIKGGNRGIHDKKAG</sequence>
<evidence type="ECO:0000313" key="2">
    <source>
        <dbReference type="Proteomes" id="UP000188268"/>
    </source>
</evidence>
<evidence type="ECO:0000313" key="1">
    <source>
        <dbReference type="EMBL" id="OMO85056.1"/>
    </source>
</evidence>
<dbReference type="Gramene" id="OMO85056">
    <property type="protein sequence ID" value="OMO85056"/>
    <property type="gene ID" value="CCACVL1_10442"/>
</dbReference>
<accession>A0A1R3IR64</accession>
<dbReference type="EMBL" id="AWWV01009648">
    <property type="protein sequence ID" value="OMO85056.1"/>
    <property type="molecule type" value="Genomic_DNA"/>
</dbReference>
<protein>
    <submittedName>
        <fullName evidence="1">Uncharacterized protein</fullName>
    </submittedName>
</protein>
<keyword evidence="2" id="KW-1185">Reference proteome</keyword>
<proteinExistence type="predicted"/>
<dbReference type="Proteomes" id="UP000188268">
    <property type="component" value="Unassembled WGS sequence"/>
</dbReference>